<feature type="chain" id="PRO_5026029557" description="Secreted protein" evidence="2">
    <location>
        <begin position="19"/>
        <end position="420"/>
    </location>
</feature>
<keyword evidence="4" id="KW-1185">Reference proteome</keyword>
<name>A0A6G0XKZ4_9STRA</name>
<feature type="signal peptide" evidence="2">
    <location>
        <begin position="1"/>
        <end position="18"/>
    </location>
</feature>
<evidence type="ECO:0000256" key="2">
    <source>
        <dbReference type="SAM" id="SignalP"/>
    </source>
</evidence>
<evidence type="ECO:0000313" key="4">
    <source>
        <dbReference type="Proteomes" id="UP000481153"/>
    </source>
</evidence>
<organism evidence="3 4">
    <name type="scientific">Aphanomyces euteiches</name>
    <dbReference type="NCBI Taxonomy" id="100861"/>
    <lineage>
        <taxon>Eukaryota</taxon>
        <taxon>Sar</taxon>
        <taxon>Stramenopiles</taxon>
        <taxon>Oomycota</taxon>
        <taxon>Saprolegniomycetes</taxon>
        <taxon>Saprolegniales</taxon>
        <taxon>Verrucalvaceae</taxon>
        <taxon>Aphanomyces</taxon>
    </lineage>
</organism>
<evidence type="ECO:0000313" key="3">
    <source>
        <dbReference type="EMBL" id="KAF0740878.1"/>
    </source>
</evidence>
<dbReference type="Proteomes" id="UP000481153">
    <property type="component" value="Unassembled WGS sequence"/>
</dbReference>
<evidence type="ECO:0000256" key="1">
    <source>
        <dbReference type="SAM" id="MobiDB-lite"/>
    </source>
</evidence>
<sequence>MKTQTFSIIALLTASVDAAPSTCFNFTDPKSPMTGMLAGFAQSMKPMWPSPKDKDPSAQNASSPDFSSDLTNGLFSVAGCLGSINVSNIEKDMLTLVASEQSCARAALSLMPLYNAGASLSNPSQKRKLQIQSRNPSFQEMLNISDASVQSVCKPMLDIIPCIERAVIPYAMGLLNGSSCCSPVLTGVTNMTGEPLDRLVSRLLRRLANIACSTEAPGFGVNQTCGFTLVKSFAVAMDSSKSFLEAFMQIPNDQGCSAISGLPFSSTTGANVSSIFIKPFVPSVCAQPMDSLVQYIASFPFVQQITWKGIRLLDLLTNGKCIRGDTIALAMEFPSGSPVTEWVSRHFNASQCYHIANGMDTCPSNGDKLQLFTTLLGPSKWDQDSSGQTVTAKPTTASGATTVGVTIGLCAAFEVVMELI</sequence>
<accession>A0A6G0XKZ4</accession>
<dbReference type="EMBL" id="VJMJ01000042">
    <property type="protein sequence ID" value="KAF0740878.1"/>
    <property type="molecule type" value="Genomic_DNA"/>
</dbReference>
<keyword evidence="2" id="KW-0732">Signal</keyword>
<dbReference type="VEuPathDB" id="FungiDB:AeMF1_000235"/>
<feature type="region of interest" description="Disordered" evidence="1">
    <location>
        <begin position="44"/>
        <end position="65"/>
    </location>
</feature>
<proteinExistence type="predicted"/>
<gene>
    <name evidence="3" type="ORF">Ae201684_003768</name>
</gene>
<comment type="caution">
    <text evidence="3">The sequence shown here is derived from an EMBL/GenBank/DDBJ whole genome shotgun (WGS) entry which is preliminary data.</text>
</comment>
<dbReference type="AlphaFoldDB" id="A0A6G0XKZ4"/>
<reference evidence="3 4" key="1">
    <citation type="submission" date="2019-07" db="EMBL/GenBank/DDBJ databases">
        <title>Genomics analysis of Aphanomyces spp. identifies a new class of oomycete effector associated with host adaptation.</title>
        <authorList>
            <person name="Gaulin E."/>
        </authorList>
    </citation>
    <scope>NUCLEOTIDE SEQUENCE [LARGE SCALE GENOMIC DNA]</scope>
    <source>
        <strain evidence="3 4">ATCC 201684</strain>
    </source>
</reference>
<protein>
    <recommendedName>
        <fullName evidence="5">Secreted protein</fullName>
    </recommendedName>
</protein>
<evidence type="ECO:0008006" key="5">
    <source>
        <dbReference type="Google" id="ProtNLM"/>
    </source>
</evidence>